<protein>
    <submittedName>
        <fullName evidence="3">Alpha/beta hydrolase</fullName>
    </submittedName>
</protein>
<name>A0ABS6DQY2_9MOLU</name>
<feature type="domain" description="AB hydrolase-1" evidence="2">
    <location>
        <begin position="19"/>
        <end position="249"/>
    </location>
</feature>
<keyword evidence="3" id="KW-0378">Hydrolase</keyword>
<keyword evidence="1" id="KW-0719">Serine esterase</keyword>
<evidence type="ECO:0000259" key="2">
    <source>
        <dbReference type="Pfam" id="PF00561"/>
    </source>
</evidence>
<gene>
    <name evidence="3" type="ORF">KQ878_00765</name>
</gene>
<dbReference type="RefSeq" id="WP_216505231.1">
    <property type="nucleotide sequence ID" value="NZ_JAHMHJ010000001.1"/>
</dbReference>
<dbReference type="Pfam" id="PF00561">
    <property type="entry name" value="Abhydrolase_1"/>
    <property type="match status" value="1"/>
</dbReference>
<dbReference type="GO" id="GO:0016787">
    <property type="term" value="F:hydrolase activity"/>
    <property type="evidence" value="ECO:0007669"/>
    <property type="project" value="UniProtKB-KW"/>
</dbReference>
<organism evidence="3 4">
    <name type="scientific">Mycoplasma zalophidermidis</name>
    <dbReference type="NCBI Taxonomy" id="398174"/>
    <lineage>
        <taxon>Bacteria</taxon>
        <taxon>Bacillati</taxon>
        <taxon>Mycoplasmatota</taxon>
        <taxon>Mollicutes</taxon>
        <taxon>Mycoplasmataceae</taxon>
        <taxon>Mycoplasma</taxon>
    </lineage>
</organism>
<dbReference type="InterPro" id="IPR000073">
    <property type="entry name" value="AB_hydrolase_1"/>
</dbReference>
<dbReference type="EMBL" id="JAHMHK010000001">
    <property type="protein sequence ID" value="MBU4693417.1"/>
    <property type="molecule type" value="Genomic_DNA"/>
</dbReference>
<dbReference type="PANTHER" id="PTHR43798">
    <property type="entry name" value="MONOACYLGLYCEROL LIPASE"/>
    <property type="match status" value="1"/>
</dbReference>
<dbReference type="Proteomes" id="UP000812267">
    <property type="component" value="Unassembled WGS sequence"/>
</dbReference>
<evidence type="ECO:0000313" key="4">
    <source>
        <dbReference type="Proteomes" id="UP000812267"/>
    </source>
</evidence>
<sequence length="263" mass="30576">MNIKYDYPYVFKNNKQPHKPVIFVHGFNSKPATFLIFENYWIKTDYYAIQFPGCNGVKAIKNHELSVNQYAKLLIKFIIDNNLKDVTLIGHSMGGGIISLAYKLRPDLIGKMVFVAPMNKTSLKTVDTYNSTYFPKNFEEFLNFLSVLYYDISKFTNDKKWMKLAKENFNPNDYNNPDVIKLGNSLPVLELHNQIEDGLKSIKVPSLLILGEKDGVIDRENCLKYFRENVENIKTVFIPKTGHMMFEENWEEFISILEPFIIS</sequence>
<accession>A0ABS6DQY2</accession>
<proteinExistence type="predicted"/>
<evidence type="ECO:0000313" key="3">
    <source>
        <dbReference type="EMBL" id="MBU4693417.1"/>
    </source>
</evidence>
<comment type="caution">
    <text evidence="3">The sequence shown here is derived from an EMBL/GenBank/DDBJ whole genome shotgun (WGS) entry which is preliminary data.</text>
</comment>
<evidence type="ECO:0000256" key="1">
    <source>
        <dbReference type="ARBA" id="ARBA00022487"/>
    </source>
</evidence>
<keyword evidence="4" id="KW-1185">Reference proteome</keyword>
<reference evidence="3" key="1">
    <citation type="submission" date="2021-06" db="EMBL/GenBank/DDBJ databases">
        <title>Novel Mycoplasma species detected in California sea lions (Zalophus californianus) from the USA.</title>
        <authorList>
            <person name="Volokhov D.V."/>
            <person name="Furtak V.A."/>
            <person name="Zagorodnyaya T.A."/>
        </authorList>
    </citation>
    <scope>NUCLEOTIDE SEQUENCE [LARGE SCALE GENOMIC DNA]</scope>
    <source>
        <strain evidence="3">CSL 4779</strain>
    </source>
</reference>
<dbReference type="PANTHER" id="PTHR43798:SF33">
    <property type="entry name" value="HYDROLASE, PUTATIVE (AFU_ORTHOLOGUE AFUA_2G14860)-RELATED"/>
    <property type="match status" value="1"/>
</dbReference>
<dbReference type="InterPro" id="IPR050266">
    <property type="entry name" value="AB_hydrolase_sf"/>
</dbReference>